<feature type="transmembrane region" description="Helical" evidence="14">
    <location>
        <begin position="236"/>
        <end position="254"/>
    </location>
</feature>
<keyword evidence="7" id="KW-0769">Symport</keyword>
<dbReference type="GO" id="GO:0015293">
    <property type="term" value="F:symporter activity"/>
    <property type="evidence" value="ECO:0007669"/>
    <property type="project" value="UniProtKB-KW"/>
</dbReference>
<feature type="transmembrane region" description="Helical" evidence="14">
    <location>
        <begin position="401"/>
        <end position="419"/>
    </location>
</feature>
<protein>
    <recommendedName>
        <fullName evidence="15">Amino acid transporter transmembrane domain-containing protein</fullName>
    </recommendedName>
</protein>
<dbReference type="GO" id="GO:0009734">
    <property type="term" value="P:auxin-activated signaling pathway"/>
    <property type="evidence" value="ECO:0007669"/>
    <property type="project" value="UniProtKB-KW"/>
</dbReference>
<feature type="transmembrane region" description="Helical" evidence="14">
    <location>
        <begin position="184"/>
        <end position="206"/>
    </location>
</feature>
<evidence type="ECO:0000313" key="16">
    <source>
        <dbReference type="EMBL" id="KAK4284449.1"/>
    </source>
</evidence>
<proteinExistence type="inferred from homology"/>
<evidence type="ECO:0000259" key="15">
    <source>
        <dbReference type="Pfam" id="PF01490"/>
    </source>
</evidence>
<comment type="subcellular location">
    <subcellularLocation>
        <location evidence="2">Cell membrane</location>
    </subcellularLocation>
    <subcellularLocation>
        <location evidence="1">Endomembrane system</location>
        <topology evidence="1">Multi-pass membrane protein</topology>
    </subcellularLocation>
</comment>
<feature type="transmembrane region" description="Helical" evidence="14">
    <location>
        <begin position="378"/>
        <end position="395"/>
    </location>
</feature>
<comment type="function">
    <text evidence="12">Carrier protein involved in proton-driven auxin influx. Mediates the formation of auxin gradient from developing leaves (site of auxin biosynthesis) to tips by contributing to the loading of auxin in vascular tissues and facilitating acropetal (base to tip) auxin transport within inner tissues of the root apex, and basipetal (tip to base) auxin transport within outer tissues of the root apex. May be involved in lateral roots and nodules formation.</text>
</comment>
<evidence type="ECO:0000256" key="13">
    <source>
        <dbReference type="ARBA" id="ARBA00061463"/>
    </source>
</evidence>
<feature type="domain" description="Amino acid transporter transmembrane" evidence="15">
    <location>
        <begin position="30"/>
        <end position="460"/>
    </location>
</feature>
<comment type="similarity">
    <text evidence="13">Belongs to the amino acid/polyamine transporter 2 family. Amino acid/auxin permease (AAAP) (TC 2.A.18.2) subfamily.</text>
</comment>
<dbReference type="Pfam" id="PF01490">
    <property type="entry name" value="Aa_trans"/>
    <property type="match status" value="1"/>
</dbReference>
<evidence type="ECO:0000256" key="11">
    <source>
        <dbReference type="ARBA" id="ARBA00023294"/>
    </source>
</evidence>
<evidence type="ECO:0000256" key="4">
    <source>
        <dbReference type="ARBA" id="ARBA00022448"/>
    </source>
</evidence>
<dbReference type="InterPro" id="IPR013057">
    <property type="entry name" value="AA_transpt_TM"/>
</dbReference>
<evidence type="ECO:0000256" key="3">
    <source>
        <dbReference type="ARBA" id="ARBA00005590"/>
    </source>
</evidence>
<dbReference type="GO" id="GO:0006865">
    <property type="term" value="P:amino acid transport"/>
    <property type="evidence" value="ECO:0007669"/>
    <property type="project" value="UniProtKB-KW"/>
</dbReference>
<accession>A0AAE1TI34</accession>
<evidence type="ECO:0000256" key="8">
    <source>
        <dbReference type="ARBA" id="ARBA00022970"/>
    </source>
</evidence>
<evidence type="ECO:0000256" key="2">
    <source>
        <dbReference type="ARBA" id="ARBA00004236"/>
    </source>
</evidence>
<comment type="similarity">
    <text evidence="3">Belongs to the amino acid/polyamine transporter 2 family. Amino acid/auxin permease (AAAP) (TC 2.A.18.1) subfamily.</text>
</comment>
<feature type="transmembrane region" description="Helical" evidence="14">
    <location>
        <begin position="314"/>
        <end position="335"/>
    </location>
</feature>
<dbReference type="Proteomes" id="UP001293593">
    <property type="component" value="Unassembled WGS sequence"/>
</dbReference>
<gene>
    <name evidence="16" type="ORF">QN277_001281</name>
</gene>
<feature type="transmembrane region" description="Helical" evidence="14">
    <location>
        <begin position="63"/>
        <end position="84"/>
    </location>
</feature>
<evidence type="ECO:0000313" key="17">
    <source>
        <dbReference type="Proteomes" id="UP001293593"/>
    </source>
</evidence>
<dbReference type="GO" id="GO:0005886">
    <property type="term" value="C:plasma membrane"/>
    <property type="evidence" value="ECO:0007669"/>
    <property type="project" value="UniProtKB-SubCell"/>
</dbReference>
<evidence type="ECO:0000256" key="12">
    <source>
        <dbReference type="ARBA" id="ARBA00045588"/>
    </source>
</evidence>
<feature type="transmembrane region" description="Helical" evidence="14">
    <location>
        <begin position="440"/>
        <end position="461"/>
    </location>
</feature>
<keyword evidence="11" id="KW-0927">Auxin signaling pathway</keyword>
<feature type="transmembrane region" description="Helical" evidence="14">
    <location>
        <begin position="119"/>
        <end position="140"/>
    </location>
</feature>
<evidence type="ECO:0000256" key="6">
    <source>
        <dbReference type="ARBA" id="ARBA00022692"/>
    </source>
</evidence>
<dbReference type="AlphaFoldDB" id="A0AAE1TI34"/>
<feature type="transmembrane region" description="Helical" evidence="14">
    <location>
        <begin position="34"/>
        <end position="57"/>
    </location>
</feature>
<keyword evidence="5" id="KW-1003">Cell membrane</keyword>
<dbReference type="GO" id="GO:0012505">
    <property type="term" value="C:endomembrane system"/>
    <property type="evidence" value="ECO:0007669"/>
    <property type="project" value="UniProtKB-SubCell"/>
</dbReference>
<keyword evidence="4" id="KW-0813">Transport</keyword>
<dbReference type="FunFam" id="1.20.1740.10:FF:000055">
    <property type="entry name" value="Amino acid permease 6"/>
    <property type="match status" value="1"/>
</dbReference>
<dbReference type="EMBL" id="JAWXYG010000001">
    <property type="protein sequence ID" value="KAK4284449.1"/>
    <property type="molecule type" value="Genomic_DNA"/>
</dbReference>
<sequence>MAMELQTNASLSEENGVIDSKFDDDGKLKRTGTWFTACSHIVTAVIGSGVLSLGWAMAQLGWIAGPIFLFTFSFVTLFTSFLLTECYRAPDGTRNYTYIQIVKTNLGGMKYLLCGVAQYVNLVGITIGYTITAAISMVAVKRSNCFHKEGHEVGCHFANNPYMIIFGIAQIILSQIPDFHNLSWLSIVAALMSMGYAFIAVGLSIAKVAGGGHVQTSLTGTIVGVDLTSTQKMWNSFQALGNIAFAYAFAVVIVEIQDTLKSIPSEKKAMKKAVSVGISVTTMFYSACGLLGYAAFGNSAPGNILTGFGFYEPYWLVDIGNIFVLVHLVGAYQVFCQPIFGLVEEWCSKKWPESDFFTKEYSINIPKIGIYKMNQFRLVWRTVYVILSTVIAMLLPFFNSILGLLGAFAFWPLTVYFPVEMYIAQRKLPSFSAKWIMLKMLSWVCFIVSALAAAGSIEGIVKELKNFEVFRSIS</sequence>
<dbReference type="PANTHER" id="PTHR48017">
    <property type="entry name" value="OS05G0424000 PROTEIN-RELATED"/>
    <property type="match status" value="1"/>
</dbReference>
<evidence type="ECO:0000256" key="14">
    <source>
        <dbReference type="SAM" id="Phobius"/>
    </source>
</evidence>
<keyword evidence="17" id="KW-1185">Reference proteome</keyword>
<evidence type="ECO:0000256" key="1">
    <source>
        <dbReference type="ARBA" id="ARBA00004127"/>
    </source>
</evidence>
<keyword evidence="9 14" id="KW-1133">Transmembrane helix</keyword>
<keyword evidence="10 14" id="KW-0472">Membrane</keyword>
<evidence type="ECO:0000256" key="10">
    <source>
        <dbReference type="ARBA" id="ARBA00023136"/>
    </source>
</evidence>
<evidence type="ECO:0000256" key="9">
    <source>
        <dbReference type="ARBA" id="ARBA00022989"/>
    </source>
</evidence>
<keyword evidence="8" id="KW-0029">Amino-acid transport</keyword>
<feature type="transmembrane region" description="Helical" evidence="14">
    <location>
        <begin position="274"/>
        <end position="294"/>
    </location>
</feature>
<comment type="caution">
    <text evidence="16">The sequence shown here is derived from an EMBL/GenBank/DDBJ whole genome shotgun (WGS) entry which is preliminary data.</text>
</comment>
<keyword evidence="6 14" id="KW-0812">Transmembrane</keyword>
<evidence type="ECO:0000256" key="5">
    <source>
        <dbReference type="ARBA" id="ARBA00022475"/>
    </source>
</evidence>
<evidence type="ECO:0000256" key="7">
    <source>
        <dbReference type="ARBA" id="ARBA00022847"/>
    </source>
</evidence>
<name>A0AAE1TI34_9FABA</name>
<reference evidence="16" key="1">
    <citation type="submission" date="2023-10" db="EMBL/GenBank/DDBJ databases">
        <title>Chromosome-level genome of the transformable northern wattle, Acacia crassicarpa.</title>
        <authorList>
            <person name="Massaro I."/>
            <person name="Sinha N.R."/>
            <person name="Poethig S."/>
            <person name="Leichty A.R."/>
        </authorList>
    </citation>
    <scope>NUCLEOTIDE SEQUENCE</scope>
    <source>
        <strain evidence="16">Acra3RX</strain>
        <tissue evidence="16">Leaf</tissue>
    </source>
</reference>
<organism evidence="16 17">
    <name type="scientific">Acacia crassicarpa</name>
    <name type="common">northern wattle</name>
    <dbReference type="NCBI Taxonomy" id="499986"/>
    <lineage>
        <taxon>Eukaryota</taxon>
        <taxon>Viridiplantae</taxon>
        <taxon>Streptophyta</taxon>
        <taxon>Embryophyta</taxon>
        <taxon>Tracheophyta</taxon>
        <taxon>Spermatophyta</taxon>
        <taxon>Magnoliopsida</taxon>
        <taxon>eudicotyledons</taxon>
        <taxon>Gunneridae</taxon>
        <taxon>Pentapetalae</taxon>
        <taxon>rosids</taxon>
        <taxon>fabids</taxon>
        <taxon>Fabales</taxon>
        <taxon>Fabaceae</taxon>
        <taxon>Caesalpinioideae</taxon>
        <taxon>mimosoid clade</taxon>
        <taxon>Acacieae</taxon>
        <taxon>Acacia</taxon>
    </lineage>
</organism>